<proteinExistence type="predicted"/>
<sequence length="162" mass="18042">MTKSKQTKKPKPQEAGFEGARIYRTKVRITSSRSEARSVRSRPGTFEWRYGRKSADAALYHAGSHFAVLWERAGTADAKSPNLMGSNSTGWRGLPDARCDAMSEIGAAVVDLGKLVSSRLTDYCVHGLTAAEIARKYDQKERDMAPVLHQDLRACAIFFRYL</sequence>
<reference evidence="1 2" key="1">
    <citation type="submission" date="2018-02" db="EMBL/GenBank/DDBJ databases">
        <title>The draft genome of Phyllobacterium sp. 1N-3.</title>
        <authorList>
            <person name="Liu L."/>
            <person name="Li L."/>
            <person name="Zhang X."/>
            <person name="Wang T."/>
            <person name="Liang L."/>
        </authorList>
    </citation>
    <scope>NUCLEOTIDE SEQUENCE [LARGE SCALE GENOMIC DNA]</scope>
    <source>
        <strain evidence="1 2">1N-3</strain>
    </source>
</reference>
<dbReference type="AlphaFoldDB" id="A0A2S9IIT3"/>
<evidence type="ECO:0000313" key="2">
    <source>
        <dbReference type="Proteomes" id="UP000239434"/>
    </source>
</evidence>
<accession>A0A2S9IIT3</accession>
<dbReference type="EMBL" id="PVBR01000051">
    <property type="protein sequence ID" value="PRD40436.1"/>
    <property type="molecule type" value="Genomic_DNA"/>
</dbReference>
<name>A0A2S9IIT3_9HYPH</name>
<dbReference type="Proteomes" id="UP000239434">
    <property type="component" value="Unassembled WGS sequence"/>
</dbReference>
<gene>
    <name evidence="1" type="ORF">C5748_27050</name>
</gene>
<protein>
    <submittedName>
        <fullName evidence="1">Uncharacterized protein</fullName>
    </submittedName>
</protein>
<organism evidence="1 2">
    <name type="scientific">Phyllobacterium phragmitis</name>
    <dbReference type="NCBI Taxonomy" id="2670329"/>
    <lineage>
        <taxon>Bacteria</taxon>
        <taxon>Pseudomonadati</taxon>
        <taxon>Pseudomonadota</taxon>
        <taxon>Alphaproteobacteria</taxon>
        <taxon>Hyphomicrobiales</taxon>
        <taxon>Phyllobacteriaceae</taxon>
        <taxon>Phyllobacterium</taxon>
    </lineage>
</organism>
<keyword evidence="2" id="KW-1185">Reference proteome</keyword>
<comment type="caution">
    <text evidence="1">The sequence shown here is derived from an EMBL/GenBank/DDBJ whole genome shotgun (WGS) entry which is preliminary data.</text>
</comment>
<dbReference type="RefSeq" id="WP_105746123.1">
    <property type="nucleotide sequence ID" value="NZ_PVBR01000051.1"/>
</dbReference>
<evidence type="ECO:0000313" key="1">
    <source>
        <dbReference type="EMBL" id="PRD40436.1"/>
    </source>
</evidence>